<dbReference type="AlphaFoldDB" id="A0A510KLF4"/>
<proteinExistence type="predicted"/>
<dbReference type="RefSeq" id="WP_146996900.1">
    <property type="nucleotide sequence ID" value="NZ_AP019840.1"/>
</dbReference>
<gene>
    <name evidence="1" type="ORF">JMUB3935_1529</name>
</gene>
<evidence type="ECO:0000313" key="2">
    <source>
        <dbReference type="Proteomes" id="UP000321378"/>
    </source>
</evidence>
<name>A0A510KLF4_9FUSO</name>
<reference evidence="1 2" key="1">
    <citation type="submission" date="2019-07" db="EMBL/GenBank/DDBJ databases">
        <title>Complete Genome Sequence of Leptotrichia trevisanii Strain JMUB3935.</title>
        <authorList>
            <person name="Watanabe S."/>
            <person name="Cui L."/>
        </authorList>
    </citation>
    <scope>NUCLEOTIDE SEQUENCE [LARGE SCALE GENOMIC DNA]</scope>
    <source>
        <strain evidence="1 2">JMUB3935</strain>
    </source>
</reference>
<dbReference type="EMBL" id="AP019840">
    <property type="protein sequence ID" value="BBM52550.1"/>
    <property type="molecule type" value="Genomic_DNA"/>
</dbReference>
<organism evidence="1 2">
    <name type="scientific">Leptotrichia trevisanii</name>
    <dbReference type="NCBI Taxonomy" id="109328"/>
    <lineage>
        <taxon>Bacteria</taxon>
        <taxon>Fusobacteriati</taxon>
        <taxon>Fusobacteriota</taxon>
        <taxon>Fusobacteriia</taxon>
        <taxon>Fusobacteriales</taxon>
        <taxon>Leptotrichiaceae</taxon>
        <taxon>Leptotrichia</taxon>
    </lineage>
</organism>
<evidence type="ECO:0000313" key="1">
    <source>
        <dbReference type="EMBL" id="BBM52550.1"/>
    </source>
</evidence>
<protein>
    <submittedName>
        <fullName evidence="1">Uncharacterized protein</fullName>
    </submittedName>
</protein>
<sequence length="361" mass="42646">MAKFRQIQTDFWSNPYVQEEMTPEDKFFYLYLMTNEKSTQIGIYKITKKQIAFDMGYSIESVGNLLKRFMEQHKLIKYDAETREIILLEWAKTNLNKGGKPFEDLISSELKEVKQKKFIEIIYHQCEKKEIKKIIEKYIDKPKMIEENLTLENKKNFDNLDDDKIIEAEIIEENIENINESPENATFDDTSNDTYNDKGTINKNKNENNNNNYINNSYYNNTSVQKEKINFSFVCEEIKNKWIEIANTFGLSGTRLKINEKRKKSIKILLKEYTVEEIFQAMDKVRVSKFLQGDNKNNWQITFDWFINKANLLKMLEGNYDDKVNTHSSAKNTKEYYQKSNNQFTGVTDESIEDLIGGFAQ</sequence>
<accession>A0A510KLF4</accession>
<dbReference type="Proteomes" id="UP000321378">
    <property type="component" value="Chromosome"/>
</dbReference>